<evidence type="ECO:0000256" key="1">
    <source>
        <dbReference type="ARBA" id="ARBA00004175"/>
    </source>
</evidence>
<evidence type="ECO:0000256" key="6">
    <source>
        <dbReference type="ARBA" id="ARBA00022656"/>
    </source>
</evidence>
<dbReference type="GO" id="GO:0005576">
    <property type="term" value="C:extracellular region"/>
    <property type="evidence" value="ECO:0007669"/>
    <property type="project" value="UniProtKB-SubCell"/>
</dbReference>
<dbReference type="PANTHER" id="PTHR24198">
    <property type="entry name" value="ANKYRIN REPEAT AND PROTEIN KINASE DOMAIN-CONTAINING PROTEIN"/>
    <property type="match status" value="1"/>
</dbReference>
<dbReference type="Proteomes" id="UP000807504">
    <property type="component" value="Unassembled WGS sequence"/>
</dbReference>
<reference evidence="17" key="2">
    <citation type="submission" date="2020-06" db="EMBL/GenBank/DDBJ databases">
        <authorList>
            <person name="Sheffer M."/>
        </authorList>
    </citation>
    <scope>NUCLEOTIDE SEQUENCE</scope>
</reference>
<comment type="subcellular location">
    <subcellularLocation>
        <location evidence="2">Secreted</location>
    </subcellularLocation>
    <subcellularLocation>
        <location evidence="1">Target cell membrane</location>
    </subcellularLocation>
</comment>
<keyword evidence="7" id="KW-0528">Neurotoxin</keyword>
<dbReference type="Pfam" id="PF00023">
    <property type="entry name" value="Ank"/>
    <property type="match status" value="2"/>
</dbReference>
<evidence type="ECO:0000313" key="18">
    <source>
        <dbReference type="Proteomes" id="UP000807504"/>
    </source>
</evidence>
<gene>
    <name evidence="17" type="ORF">HNY73_004618</name>
</gene>
<keyword evidence="6" id="KW-0800">Toxin</keyword>
<evidence type="ECO:0000256" key="15">
    <source>
        <dbReference type="ARBA" id="ARBA00049811"/>
    </source>
</evidence>
<evidence type="ECO:0000256" key="11">
    <source>
        <dbReference type="ARBA" id="ARBA00023136"/>
    </source>
</evidence>
<reference evidence="17" key="1">
    <citation type="journal article" date="2020" name="bioRxiv">
        <title>Chromosome-level reference genome of the European wasp spider Argiope bruennichi: a resource for studies on range expansion and evolutionary adaptation.</title>
        <authorList>
            <person name="Sheffer M.M."/>
            <person name="Hoppe A."/>
            <person name="Krehenwinkel H."/>
            <person name="Uhl G."/>
            <person name="Kuss A.W."/>
            <person name="Jensen L."/>
            <person name="Jensen C."/>
            <person name="Gillespie R.G."/>
            <person name="Hoff K.J."/>
            <person name="Prost S."/>
        </authorList>
    </citation>
    <scope>NUCLEOTIDE SEQUENCE</scope>
</reference>
<evidence type="ECO:0000256" key="8">
    <source>
        <dbReference type="ARBA" id="ARBA00022737"/>
    </source>
</evidence>
<keyword evidence="8" id="KW-0677">Repeat</keyword>
<feature type="repeat" description="ANK" evidence="16">
    <location>
        <begin position="45"/>
        <end position="76"/>
    </location>
</feature>
<dbReference type="Pfam" id="PF12796">
    <property type="entry name" value="Ank_2"/>
    <property type="match status" value="1"/>
</dbReference>
<comment type="similarity">
    <text evidence="13">Belongs to the cationic peptide 01 (latrotoxin) family. 03 (alpha-latrotoxin) subfamily.</text>
</comment>
<proteinExistence type="inferred from homology"/>
<feature type="repeat" description="ANK" evidence="16">
    <location>
        <begin position="113"/>
        <end position="145"/>
    </location>
</feature>
<dbReference type="PROSITE" id="PS50297">
    <property type="entry name" value="ANK_REP_REGION"/>
    <property type="match status" value="2"/>
</dbReference>
<evidence type="ECO:0000256" key="9">
    <source>
        <dbReference type="ARBA" id="ARBA00023028"/>
    </source>
</evidence>
<feature type="repeat" description="ANK" evidence="16">
    <location>
        <begin position="179"/>
        <end position="213"/>
    </location>
</feature>
<comment type="subunit">
    <text evidence="14">Homotetramer in membranes.</text>
</comment>
<evidence type="ECO:0000256" key="7">
    <source>
        <dbReference type="ARBA" id="ARBA00022699"/>
    </source>
</evidence>
<dbReference type="Gene3D" id="1.25.40.20">
    <property type="entry name" value="Ankyrin repeat-containing domain"/>
    <property type="match status" value="1"/>
</dbReference>
<dbReference type="GO" id="GO:0090729">
    <property type="term" value="F:toxin activity"/>
    <property type="evidence" value="ECO:0007669"/>
    <property type="project" value="UniProtKB-KW"/>
</dbReference>
<evidence type="ECO:0000256" key="5">
    <source>
        <dbReference type="ARBA" id="ARBA00022537"/>
    </source>
</evidence>
<keyword evidence="9" id="KW-0638">Presynaptic neurotoxin</keyword>
<feature type="repeat" description="ANK" evidence="16">
    <location>
        <begin position="77"/>
        <end position="112"/>
    </location>
</feature>
<protein>
    <recommendedName>
        <fullName evidence="15">Alpha-latrotoxin</fullName>
    </recommendedName>
</protein>
<evidence type="ECO:0000256" key="13">
    <source>
        <dbReference type="ARBA" id="ARBA00049657"/>
    </source>
</evidence>
<evidence type="ECO:0000313" key="17">
    <source>
        <dbReference type="EMBL" id="KAF8793094.1"/>
    </source>
</evidence>
<keyword evidence="18" id="KW-1185">Reference proteome</keyword>
<sequence>MDIFITPFDKVLMCYLSHSNPEPSIVLNMLHSGANVNCRDMLINSPLHYVLKYCSDKFSIVQMLLEYGANPNIINADRNSVLHLAIKYCEDSEIKVIQELLNYGASVHVRDHLDNSPLHLAVNTHKEAMVKLLLQTNSDINLRNWSGETPLVCAVKKDFVCAVKELLLHGAVVSISTDNGSTPLHVAVKKSSPNLDIIIELMKYDADIFQLDSKLNSPLFLAVKRYYRKPIETLHLAKTLLKFDALQKCYRNKGFKCLDELKNFDVFSELTTFYQACISEVSRMKSELIQSNLSILECSVKTLKDSNIVPGSLLQKELTMQQVFCISAHFPIYRAVIASCLCKTDLQNLLLDLNIFANKDWVDGSLQTITLNGDLTYIISFYLSKVDILNLIIAFYASHDTERV</sequence>
<evidence type="ECO:0000256" key="10">
    <source>
        <dbReference type="ARBA" id="ARBA00023043"/>
    </source>
</evidence>
<dbReference type="InterPro" id="IPR002110">
    <property type="entry name" value="Ankyrin_rpt"/>
</dbReference>
<keyword evidence="3" id="KW-0268">Exocytosis</keyword>
<dbReference type="PANTHER" id="PTHR24198:SF165">
    <property type="entry name" value="ANKYRIN REPEAT-CONTAINING PROTEIN-RELATED"/>
    <property type="match status" value="1"/>
</dbReference>
<keyword evidence="11" id="KW-0472">Membrane</keyword>
<dbReference type="SUPFAM" id="SSF48403">
    <property type="entry name" value="Ankyrin repeat"/>
    <property type="match status" value="1"/>
</dbReference>
<evidence type="ECO:0000256" key="16">
    <source>
        <dbReference type="PROSITE-ProRule" id="PRU00023"/>
    </source>
</evidence>
<name>A0A8T0FPI5_ARGBR</name>
<accession>A0A8T0FPI5</accession>
<evidence type="ECO:0000256" key="3">
    <source>
        <dbReference type="ARBA" id="ARBA00022483"/>
    </source>
</evidence>
<keyword evidence="10 16" id="KW-0040">ANK repeat</keyword>
<dbReference type="EMBL" id="JABXBU010000003">
    <property type="protein sequence ID" value="KAF8793094.1"/>
    <property type="molecule type" value="Genomic_DNA"/>
</dbReference>
<dbReference type="AlphaFoldDB" id="A0A8T0FPI5"/>
<dbReference type="PROSITE" id="PS50088">
    <property type="entry name" value="ANK_REPEAT"/>
    <property type="match status" value="4"/>
</dbReference>
<evidence type="ECO:0000256" key="2">
    <source>
        <dbReference type="ARBA" id="ARBA00004613"/>
    </source>
</evidence>
<dbReference type="GO" id="GO:0044231">
    <property type="term" value="C:host cell presynaptic membrane"/>
    <property type="evidence" value="ECO:0007669"/>
    <property type="project" value="UniProtKB-KW"/>
</dbReference>
<evidence type="ECO:0000256" key="14">
    <source>
        <dbReference type="ARBA" id="ARBA00049715"/>
    </source>
</evidence>
<evidence type="ECO:0000256" key="4">
    <source>
        <dbReference type="ARBA" id="ARBA00022525"/>
    </source>
</evidence>
<organism evidence="17 18">
    <name type="scientific">Argiope bruennichi</name>
    <name type="common">Wasp spider</name>
    <name type="synonym">Aranea bruennichi</name>
    <dbReference type="NCBI Taxonomy" id="94029"/>
    <lineage>
        <taxon>Eukaryota</taxon>
        <taxon>Metazoa</taxon>
        <taxon>Ecdysozoa</taxon>
        <taxon>Arthropoda</taxon>
        <taxon>Chelicerata</taxon>
        <taxon>Arachnida</taxon>
        <taxon>Araneae</taxon>
        <taxon>Araneomorphae</taxon>
        <taxon>Entelegynae</taxon>
        <taxon>Araneoidea</taxon>
        <taxon>Araneidae</taxon>
        <taxon>Argiope</taxon>
    </lineage>
</organism>
<keyword evidence="12" id="KW-1053">Target membrane</keyword>
<keyword evidence="5" id="KW-1052">Target cell membrane</keyword>
<dbReference type="GO" id="GO:0006887">
    <property type="term" value="P:exocytosis"/>
    <property type="evidence" value="ECO:0007669"/>
    <property type="project" value="UniProtKB-KW"/>
</dbReference>
<dbReference type="SMART" id="SM00248">
    <property type="entry name" value="ANK"/>
    <property type="match status" value="7"/>
</dbReference>
<dbReference type="GO" id="GO:0044218">
    <property type="term" value="C:other organism cell membrane"/>
    <property type="evidence" value="ECO:0007669"/>
    <property type="project" value="UniProtKB-KW"/>
</dbReference>
<dbReference type="InterPro" id="IPR036770">
    <property type="entry name" value="Ankyrin_rpt-contain_sf"/>
</dbReference>
<comment type="caution">
    <text evidence="17">The sequence shown here is derived from an EMBL/GenBank/DDBJ whole genome shotgun (WGS) entry which is preliminary data.</text>
</comment>
<keyword evidence="4" id="KW-0964">Secreted</keyword>
<evidence type="ECO:0000256" key="12">
    <source>
        <dbReference type="ARBA" id="ARBA00023298"/>
    </source>
</evidence>